<evidence type="ECO:0000313" key="2">
    <source>
        <dbReference type="EMBL" id="GMN21233.1"/>
    </source>
</evidence>
<name>A0AA88CI29_FICCA</name>
<dbReference type="Proteomes" id="UP001187192">
    <property type="component" value="Unassembled WGS sequence"/>
</dbReference>
<feature type="compositionally biased region" description="Low complexity" evidence="1">
    <location>
        <begin position="226"/>
        <end position="240"/>
    </location>
</feature>
<accession>A0AA88CI29</accession>
<evidence type="ECO:0008006" key="4">
    <source>
        <dbReference type="Google" id="ProtNLM"/>
    </source>
</evidence>
<feature type="compositionally biased region" description="Acidic residues" evidence="1">
    <location>
        <begin position="118"/>
        <end position="135"/>
    </location>
</feature>
<sequence>MGRIKLRLVHIKTSSGGIMMLVGGRFSYWGGSPCYVDYCDIDKMSIPELNDIVKDNCGLLTPPIYYFKVPVEVYCEHSVSNLLIQSQGDVGDDSENDGASGQYGNDDENRKGKLPVFIDDDNNALVSDSEDDEFDETRKRKVGYSDSEDEEDNGDGQSKRRVVNKVLPELPLFTESTDMKDPKFEVRLTFTSGSCFKDVVREYAILHGKDVYFKKNDPTRVGRPKQAVSATQATSVSQAAPTPQVAPTGVGSSQVAPTPQAAPTGVNVSQPAPASQVAPI</sequence>
<proteinExistence type="predicted"/>
<feature type="region of interest" description="Disordered" evidence="1">
    <location>
        <begin position="217"/>
        <end position="280"/>
    </location>
</feature>
<reference evidence="2" key="1">
    <citation type="submission" date="2023-07" db="EMBL/GenBank/DDBJ databases">
        <title>draft genome sequence of fig (Ficus carica).</title>
        <authorList>
            <person name="Takahashi T."/>
            <person name="Nishimura K."/>
        </authorList>
    </citation>
    <scope>NUCLEOTIDE SEQUENCE</scope>
</reference>
<organism evidence="2 3">
    <name type="scientific">Ficus carica</name>
    <name type="common">Common fig</name>
    <dbReference type="NCBI Taxonomy" id="3494"/>
    <lineage>
        <taxon>Eukaryota</taxon>
        <taxon>Viridiplantae</taxon>
        <taxon>Streptophyta</taxon>
        <taxon>Embryophyta</taxon>
        <taxon>Tracheophyta</taxon>
        <taxon>Spermatophyta</taxon>
        <taxon>Magnoliopsida</taxon>
        <taxon>eudicotyledons</taxon>
        <taxon>Gunneridae</taxon>
        <taxon>Pentapetalae</taxon>
        <taxon>rosids</taxon>
        <taxon>fabids</taxon>
        <taxon>Rosales</taxon>
        <taxon>Moraceae</taxon>
        <taxon>Ficeae</taxon>
        <taxon>Ficus</taxon>
    </lineage>
</organism>
<dbReference type="EMBL" id="BTGU01003985">
    <property type="protein sequence ID" value="GMN21233.1"/>
    <property type="molecule type" value="Genomic_DNA"/>
</dbReference>
<gene>
    <name evidence="2" type="ORF">TIFTF001_045467</name>
</gene>
<evidence type="ECO:0000313" key="3">
    <source>
        <dbReference type="Proteomes" id="UP001187192"/>
    </source>
</evidence>
<evidence type="ECO:0000256" key="1">
    <source>
        <dbReference type="SAM" id="MobiDB-lite"/>
    </source>
</evidence>
<dbReference type="AlphaFoldDB" id="A0AA88CI29"/>
<protein>
    <recommendedName>
        <fullName evidence="4">Transposase MuDR plant domain-containing protein</fullName>
    </recommendedName>
</protein>
<comment type="caution">
    <text evidence="2">The sequence shown here is derived from an EMBL/GenBank/DDBJ whole genome shotgun (WGS) entry which is preliminary data.</text>
</comment>
<feature type="non-terminal residue" evidence="2">
    <location>
        <position position="1"/>
    </location>
</feature>
<feature type="region of interest" description="Disordered" evidence="1">
    <location>
        <begin position="87"/>
        <end position="161"/>
    </location>
</feature>
<keyword evidence="3" id="KW-1185">Reference proteome</keyword>